<protein>
    <submittedName>
        <fullName evidence="1">Uncharacterized protein</fullName>
    </submittedName>
</protein>
<dbReference type="Proteomes" id="UP000055854">
    <property type="component" value="Unassembled WGS sequence"/>
</dbReference>
<comment type="caution">
    <text evidence="1">The sequence shown here is derived from an EMBL/GenBank/DDBJ whole genome shotgun (WGS) entry which is preliminary data.</text>
</comment>
<evidence type="ECO:0000313" key="2">
    <source>
        <dbReference type="Proteomes" id="UP000055854"/>
    </source>
</evidence>
<name>A0A109HFK8_XANCT</name>
<reference evidence="1 2" key="1">
    <citation type="submission" date="2015-11" db="EMBL/GenBank/DDBJ databases">
        <title>Long Read and Single Molecule DNA Sequencing Simplifies Genome Assembly and TAL Effector Gene Analysis of Xanthomonas translucens.</title>
        <authorList>
            <person name="Peng Z."/>
            <person name="Hu Y."/>
            <person name="Xie J."/>
            <person name="Potnis N."/>
            <person name="Akhunova A."/>
            <person name="Jones J."/>
            <person name="Liu Z."/>
            <person name="White F."/>
            <person name="Liu S."/>
        </authorList>
    </citation>
    <scope>NUCLEOTIDE SEQUENCE [LARGE SCALE GENOMIC DNA]</scope>
    <source>
        <strain evidence="1 2">B1</strain>
    </source>
</reference>
<evidence type="ECO:0000313" key="1">
    <source>
        <dbReference type="EMBL" id="KWV11096.1"/>
    </source>
</evidence>
<dbReference type="AlphaFoldDB" id="A0A109HFK8"/>
<gene>
    <name evidence="1" type="ORF">ATB53_06540</name>
</gene>
<organism evidence="1 2">
    <name type="scientific">Xanthomonas campestris pv. translucens</name>
    <dbReference type="NCBI Taxonomy" id="343"/>
    <lineage>
        <taxon>Bacteria</taxon>
        <taxon>Pseudomonadati</taxon>
        <taxon>Pseudomonadota</taxon>
        <taxon>Gammaproteobacteria</taxon>
        <taxon>Lysobacterales</taxon>
        <taxon>Lysobacteraceae</taxon>
        <taxon>Xanthomonas</taxon>
        <taxon>Xanthomonas translucens group</taxon>
    </lineage>
</organism>
<proteinExistence type="predicted"/>
<accession>A0A109HFK8</accession>
<sequence length="74" mass="8041">MLGGGDLLQLQASAVGARPILVARRPPPAARRPLREPVARHGPCVVNMREAPMQAFVDFQEGRLQRLGMSIDTP</sequence>
<dbReference type="EMBL" id="LNTA01000326">
    <property type="protein sequence ID" value="KWV11096.1"/>
    <property type="molecule type" value="Genomic_DNA"/>
</dbReference>